<protein>
    <submittedName>
        <fullName evidence="3">Uncharacterized protein</fullName>
    </submittedName>
</protein>
<keyword evidence="2" id="KW-0472">Membrane</keyword>
<proteinExistence type="predicted"/>
<feature type="region of interest" description="Disordered" evidence="1">
    <location>
        <begin position="136"/>
        <end position="194"/>
    </location>
</feature>
<gene>
    <name evidence="3" type="ORF">HERI1096_LOCUS4185</name>
</gene>
<feature type="transmembrane region" description="Helical" evidence="2">
    <location>
        <begin position="87"/>
        <end position="105"/>
    </location>
</feature>
<feature type="compositionally biased region" description="Basic residues" evidence="1">
    <location>
        <begin position="164"/>
        <end position="175"/>
    </location>
</feature>
<dbReference type="AlphaFoldDB" id="A0A7S3AFX0"/>
<reference evidence="3" key="1">
    <citation type="submission" date="2021-01" db="EMBL/GenBank/DDBJ databases">
        <authorList>
            <person name="Corre E."/>
            <person name="Pelletier E."/>
            <person name="Niang G."/>
            <person name="Scheremetjew M."/>
            <person name="Finn R."/>
            <person name="Kale V."/>
            <person name="Holt S."/>
            <person name="Cochrane G."/>
            <person name="Meng A."/>
            <person name="Brown T."/>
            <person name="Cohen L."/>
        </authorList>
    </citation>
    <scope>NUCLEOTIDE SEQUENCE</scope>
    <source>
        <strain evidence="3">CCMP281</strain>
    </source>
</reference>
<evidence type="ECO:0000313" key="3">
    <source>
        <dbReference type="EMBL" id="CAE0103527.1"/>
    </source>
</evidence>
<keyword evidence="2" id="KW-1133">Transmembrane helix</keyword>
<keyword evidence="2" id="KW-0812">Transmembrane</keyword>
<name>A0A7S3AFX0_9EUKA</name>
<organism evidence="3">
    <name type="scientific">Haptolina ericina</name>
    <dbReference type="NCBI Taxonomy" id="156174"/>
    <lineage>
        <taxon>Eukaryota</taxon>
        <taxon>Haptista</taxon>
        <taxon>Haptophyta</taxon>
        <taxon>Prymnesiophyceae</taxon>
        <taxon>Prymnesiales</taxon>
        <taxon>Prymnesiaceae</taxon>
        <taxon>Haptolina</taxon>
    </lineage>
</organism>
<dbReference type="EMBL" id="HBHX01007553">
    <property type="protein sequence ID" value="CAE0103527.1"/>
    <property type="molecule type" value="Transcribed_RNA"/>
</dbReference>
<evidence type="ECO:0000256" key="2">
    <source>
        <dbReference type="SAM" id="Phobius"/>
    </source>
</evidence>
<evidence type="ECO:0000256" key="1">
    <source>
        <dbReference type="SAM" id="MobiDB-lite"/>
    </source>
</evidence>
<sequence length="194" mass="21258">MNPSRPSPPYRPLESGDFMVGFPELGEYELMDQVQGSEEVPFLATLKNESTKVATVLTEKLIDEKDLIIGAAVDKLSAQSTVEDRRVFVASGFSAVVAVTLYALYMKGMHWLRRKLKSSAKVGADGERTPGCIALALSDDSDTDEEAGVKFPGDKIPLSADSAKKKKKRRTKRNRSTTQKEDRNEQSLCAASAE</sequence>
<accession>A0A7S3AFX0</accession>